<keyword evidence="5 7" id="KW-0472">Membrane</keyword>
<evidence type="ECO:0000256" key="2">
    <source>
        <dbReference type="ARBA" id="ARBA00022475"/>
    </source>
</evidence>
<evidence type="ECO:0000313" key="10">
    <source>
        <dbReference type="Proteomes" id="UP000184267"/>
    </source>
</evidence>
<keyword evidence="4 7" id="KW-1133">Transmembrane helix</keyword>
<reference evidence="9 10" key="1">
    <citation type="submission" date="2016-10" db="EMBL/GenBank/DDBJ databases">
        <title>Genome sequence of the basidiomycete white-rot fungus Trametes pubescens.</title>
        <authorList>
            <person name="Makela M.R."/>
            <person name="Granchi Z."/>
            <person name="Peng M."/>
            <person name="De Vries R.P."/>
            <person name="Grigoriev I."/>
            <person name="Riley R."/>
            <person name="Hilden K."/>
        </authorList>
    </citation>
    <scope>NUCLEOTIDE SEQUENCE [LARGE SCALE GENOMIC DNA]</scope>
    <source>
        <strain evidence="9 10">FBCC735</strain>
    </source>
</reference>
<dbReference type="OMA" id="YESQNWL"/>
<dbReference type="PANTHER" id="PTHR34187:SF2">
    <property type="entry name" value="DUF202 DOMAIN-CONTAINING PROTEIN"/>
    <property type="match status" value="1"/>
</dbReference>
<evidence type="ECO:0000256" key="6">
    <source>
        <dbReference type="SAM" id="MobiDB-lite"/>
    </source>
</evidence>
<keyword evidence="3 7" id="KW-0812">Transmembrane</keyword>
<dbReference type="OrthoDB" id="199599at2759"/>
<sequence length="254" mass="27708">MTAVQHLESPATQTPPPPETQDQSPPSPPPSRQGKRKSCEESTNPFADPPCRGRDRVRACQASCSTEDPFTPVFSDDDDVEPPPGKGKGKETPEEEARWRKELRERKLMLTLENSGSVARDHLASERTFLAYVRTSLTMSSAGVGASTYQRDFYSYRAATDLPAAVIGLVQLFSLSASTVHAHKTDLERFARPLGAVMIGIGLFTLGVGVVRYFLVQNALVRGVYPVARVSTTVLSFAVLVMVIAVFIVILART</sequence>
<gene>
    <name evidence="9" type="ORF">TRAPUB_11483</name>
</gene>
<feature type="domain" description="DUF202" evidence="8">
    <location>
        <begin position="120"/>
        <end position="218"/>
    </location>
</feature>
<proteinExistence type="predicted"/>
<comment type="caution">
    <text evidence="9">The sequence shown here is derived from an EMBL/GenBank/DDBJ whole genome shotgun (WGS) entry which is preliminary data.</text>
</comment>
<dbReference type="InterPro" id="IPR052053">
    <property type="entry name" value="IM_YidH-like"/>
</dbReference>
<evidence type="ECO:0000259" key="8">
    <source>
        <dbReference type="Pfam" id="PF02656"/>
    </source>
</evidence>
<keyword evidence="10" id="KW-1185">Reference proteome</keyword>
<accession>A0A1M2VWI6</accession>
<evidence type="ECO:0000256" key="1">
    <source>
        <dbReference type="ARBA" id="ARBA00004651"/>
    </source>
</evidence>
<comment type="subcellular location">
    <subcellularLocation>
        <location evidence="1">Cell membrane</location>
        <topology evidence="1">Multi-pass membrane protein</topology>
    </subcellularLocation>
</comment>
<dbReference type="GO" id="GO:0005886">
    <property type="term" value="C:plasma membrane"/>
    <property type="evidence" value="ECO:0007669"/>
    <property type="project" value="UniProtKB-SubCell"/>
</dbReference>
<name>A0A1M2VWI6_TRAPU</name>
<evidence type="ECO:0000256" key="3">
    <source>
        <dbReference type="ARBA" id="ARBA00022692"/>
    </source>
</evidence>
<feature type="region of interest" description="Disordered" evidence="6">
    <location>
        <begin position="1"/>
        <end position="98"/>
    </location>
</feature>
<dbReference type="EMBL" id="MNAD01000550">
    <property type="protein sequence ID" value="OJT11961.1"/>
    <property type="molecule type" value="Genomic_DNA"/>
</dbReference>
<feature type="compositionally biased region" description="Basic and acidic residues" evidence="6">
    <location>
        <begin position="88"/>
        <end position="98"/>
    </location>
</feature>
<dbReference type="Proteomes" id="UP000184267">
    <property type="component" value="Unassembled WGS sequence"/>
</dbReference>
<evidence type="ECO:0000256" key="5">
    <source>
        <dbReference type="ARBA" id="ARBA00023136"/>
    </source>
</evidence>
<evidence type="ECO:0000313" key="9">
    <source>
        <dbReference type="EMBL" id="OJT11961.1"/>
    </source>
</evidence>
<evidence type="ECO:0000256" key="7">
    <source>
        <dbReference type="SAM" id="Phobius"/>
    </source>
</evidence>
<feature type="transmembrane region" description="Helical" evidence="7">
    <location>
        <begin position="194"/>
        <end position="215"/>
    </location>
</feature>
<protein>
    <recommendedName>
        <fullName evidence="8">DUF202 domain-containing protein</fullName>
    </recommendedName>
</protein>
<organism evidence="9 10">
    <name type="scientific">Trametes pubescens</name>
    <name type="common">White-rot fungus</name>
    <dbReference type="NCBI Taxonomy" id="154538"/>
    <lineage>
        <taxon>Eukaryota</taxon>
        <taxon>Fungi</taxon>
        <taxon>Dikarya</taxon>
        <taxon>Basidiomycota</taxon>
        <taxon>Agaricomycotina</taxon>
        <taxon>Agaricomycetes</taxon>
        <taxon>Polyporales</taxon>
        <taxon>Polyporaceae</taxon>
        <taxon>Trametes</taxon>
    </lineage>
</organism>
<keyword evidence="2" id="KW-1003">Cell membrane</keyword>
<feature type="transmembrane region" description="Helical" evidence="7">
    <location>
        <begin position="227"/>
        <end position="252"/>
    </location>
</feature>
<evidence type="ECO:0000256" key="4">
    <source>
        <dbReference type="ARBA" id="ARBA00022989"/>
    </source>
</evidence>
<feature type="compositionally biased region" description="Pro residues" evidence="6">
    <location>
        <begin position="13"/>
        <end position="31"/>
    </location>
</feature>
<dbReference type="Pfam" id="PF02656">
    <property type="entry name" value="DUF202"/>
    <property type="match status" value="1"/>
</dbReference>
<dbReference type="PANTHER" id="PTHR34187">
    <property type="entry name" value="FGR18P"/>
    <property type="match status" value="1"/>
</dbReference>
<dbReference type="InterPro" id="IPR003807">
    <property type="entry name" value="DUF202"/>
</dbReference>
<dbReference type="AlphaFoldDB" id="A0A1M2VWI6"/>